<organism evidence="1 2">
    <name type="scientific">Arctium lappa</name>
    <name type="common">Greater burdock</name>
    <name type="synonym">Lappa major</name>
    <dbReference type="NCBI Taxonomy" id="4217"/>
    <lineage>
        <taxon>Eukaryota</taxon>
        <taxon>Viridiplantae</taxon>
        <taxon>Streptophyta</taxon>
        <taxon>Embryophyta</taxon>
        <taxon>Tracheophyta</taxon>
        <taxon>Spermatophyta</taxon>
        <taxon>Magnoliopsida</taxon>
        <taxon>eudicotyledons</taxon>
        <taxon>Gunneridae</taxon>
        <taxon>Pentapetalae</taxon>
        <taxon>asterids</taxon>
        <taxon>campanulids</taxon>
        <taxon>Asterales</taxon>
        <taxon>Asteraceae</taxon>
        <taxon>Carduoideae</taxon>
        <taxon>Cardueae</taxon>
        <taxon>Arctiinae</taxon>
        <taxon>Arctium</taxon>
    </lineage>
</organism>
<name>A0ACB9C2I6_ARCLA</name>
<reference evidence="1 2" key="2">
    <citation type="journal article" date="2022" name="Mol. Ecol. Resour.">
        <title>The genomes of chicory, endive, great burdock and yacon provide insights into Asteraceae paleo-polyploidization history and plant inulin production.</title>
        <authorList>
            <person name="Fan W."/>
            <person name="Wang S."/>
            <person name="Wang H."/>
            <person name="Wang A."/>
            <person name="Jiang F."/>
            <person name="Liu H."/>
            <person name="Zhao H."/>
            <person name="Xu D."/>
            <person name="Zhang Y."/>
        </authorList>
    </citation>
    <scope>NUCLEOTIDE SEQUENCE [LARGE SCALE GENOMIC DNA]</scope>
    <source>
        <strain evidence="2">cv. Niubang</strain>
    </source>
</reference>
<proteinExistence type="predicted"/>
<sequence length="67" mass="7815">MKLHSLGSMGQSCLAYLLSSQLAYDLELIFNIVLYYMQRRRPTVDNSFLKLQNLPQFHKLRCLYGSS</sequence>
<gene>
    <name evidence="1" type="ORF">L6452_17077</name>
</gene>
<protein>
    <submittedName>
        <fullName evidence="1">Uncharacterized protein</fullName>
    </submittedName>
</protein>
<accession>A0ACB9C2I6</accession>
<dbReference type="EMBL" id="CM042051">
    <property type="protein sequence ID" value="KAI3728440.1"/>
    <property type="molecule type" value="Genomic_DNA"/>
</dbReference>
<evidence type="ECO:0000313" key="2">
    <source>
        <dbReference type="Proteomes" id="UP001055879"/>
    </source>
</evidence>
<keyword evidence="2" id="KW-1185">Reference proteome</keyword>
<dbReference type="Proteomes" id="UP001055879">
    <property type="component" value="Linkage Group LG05"/>
</dbReference>
<evidence type="ECO:0000313" key="1">
    <source>
        <dbReference type="EMBL" id="KAI3728440.1"/>
    </source>
</evidence>
<reference evidence="2" key="1">
    <citation type="journal article" date="2022" name="Mol. Ecol. Resour.">
        <title>The genomes of chicory, endive, great burdock and yacon provide insights into Asteraceae palaeo-polyploidization history and plant inulin production.</title>
        <authorList>
            <person name="Fan W."/>
            <person name="Wang S."/>
            <person name="Wang H."/>
            <person name="Wang A."/>
            <person name="Jiang F."/>
            <person name="Liu H."/>
            <person name="Zhao H."/>
            <person name="Xu D."/>
            <person name="Zhang Y."/>
        </authorList>
    </citation>
    <scope>NUCLEOTIDE SEQUENCE [LARGE SCALE GENOMIC DNA]</scope>
    <source>
        <strain evidence="2">cv. Niubang</strain>
    </source>
</reference>
<comment type="caution">
    <text evidence="1">The sequence shown here is derived from an EMBL/GenBank/DDBJ whole genome shotgun (WGS) entry which is preliminary data.</text>
</comment>